<dbReference type="PROSITE" id="PS00094">
    <property type="entry name" value="C5_MTASE_1"/>
    <property type="match status" value="1"/>
</dbReference>
<keyword evidence="2 5" id="KW-0808">Transferase</keyword>
<keyword evidence="4" id="KW-0680">Restriction system</keyword>
<evidence type="ECO:0000256" key="8">
    <source>
        <dbReference type="SAM" id="MobiDB-lite"/>
    </source>
</evidence>
<dbReference type="Gene3D" id="3.90.120.10">
    <property type="entry name" value="DNA Methylase, subunit A, domain 2"/>
    <property type="match status" value="1"/>
</dbReference>
<comment type="caution">
    <text evidence="9">The sequence shown here is derived from an EMBL/GenBank/DDBJ whole genome shotgun (WGS) entry which is preliminary data.</text>
</comment>
<keyword evidence="10" id="KW-1185">Reference proteome</keyword>
<feature type="compositionally biased region" description="Basic and acidic residues" evidence="8">
    <location>
        <begin position="226"/>
        <end position="236"/>
    </location>
</feature>
<comment type="catalytic activity">
    <reaction evidence="7">
        <text>a 2'-deoxycytidine in DNA + S-adenosyl-L-methionine = a 5-methyl-2'-deoxycytidine in DNA + S-adenosyl-L-homocysteine + H(+)</text>
        <dbReference type="Rhea" id="RHEA:13681"/>
        <dbReference type="Rhea" id="RHEA-COMP:11369"/>
        <dbReference type="Rhea" id="RHEA-COMP:11370"/>
        <dbReference type="ChEBI" id="CHEBI:15378"/>
        <dbReference type="ChEBI" id="CHEBI:57856"/>
        <dbReference type="ChEBI" id="CHEBI:59789"/>
        <dbReference type="ChEBI" id="CHEBI:85452"/>
        <dbReference type="ChEBI" id="CHEBI:85454"/>
        <dbReference type="EC" id="2.1.1.37"/>
    </reaction>
</comment>
<evidence type="ECO:0000256" key="1">
    <source>
        <dbReference type="ARBA" id="ARBA00022603"/>
    </source>
</evidence>
<dbReference type="InterPro" id="IPR031303">
    <property type="entry name" value="C5_meth_CS"/>
</dbReference>
<organism evidence="9 10">
    <name type="scientific">Streptomyces gelaticus</name>
    <dbReference type="NCBI Taxonomy" id="285446"/>
    <lineage>
        <taxon>Bacteria</taxon>
        <taxon>Bacillati</taxon>
        <taxon>Actinomycetota</taxon>
        <taxon>Actinomycetes</taxon>
        <taxon>Kitasatosporales</taxon>
        <taxon>Streptomycetaceae</taxon>
        <taxon>Streptomyces</taxon>
    </lineage>
</organism>
<evidence type="ECO:0000256" key="4">
    <source>
        <dbReference type="ARBA" id="ARBA00022747"/>
    </source>
</evidence>
<feature type="active site" evidence="5">
    <location>
        <position position="125"/>
    </location>
</feature>
<dbReference type="PROSITE" id="PS51679">
    <property type="entry name" value="SAM_MT_C5"/>
    <property type="match status" value="1"/>
</dbReference>
<dbReference type="Gene3D" id="3.40.50.150">
    <property type="entry name" value="Vaccinia Virus protein VP39"/>
    <property type="match status" value="1"/>
</dbReference>
<name>A0ABQ2VYI3_9ACTN</name>
<evidence type="ECO:0000256" key="2">
    <source>
        <dbReference type="ARBA" id="ARBA00022679"/>
    </source>
</evidence>
<dbReference type="EMBL" id="BMTF01000008">
    <property type="protein sequence ID" value="GGV85099.1"/>
    <property type="molecule type" value="Genomic_DNA"/>
</dbReference>
<evidence type="ECO:0000313" key="9">
    <source>
        <dbReference type="EMBL" id="GGV85099.1"/>
    </source>
</evidence>
<protein>
    <recommendedName>
        <fullName evidence="7">Cytosine-specific methyltransferase</fullName>
        <ecNumber evidence="7">2.1.1.37</ecNumber>
    </recommendedName>
</protein>
<dbReference type="GO" id="GO:0032259">
    <property type="term" value="P:methylation"/>
    <property type="evidence" value="ECO:0007669"/>
    <property type="project" value="UniProtKB-KW"/>
</dbReference>
<dbReference type="EC" id="2.1.1.37" evidence="7"/>
<feature type="region of interest" description="Disordered" evidence="8">
    <location>
        <begin position="217"/>
        <end position="236"/>
    </location>
</feature>
<feature type="region of interest" description="Disordered" evidence="8">
    <location>
        <begin position="1"/>
        <end position="23"/>
    </location>
</feature>
<evidence type="ECO:0000256" key="7">
    <source>
        <dbReference type="RuleBase" id="RU000417"/>
    </source>
</evidence>
<dbReference type="Pfam" id="PF00145">
    <property type="entry name" value="DNA_methylase"/>
    <property type="match status" value="1"/>
</dbReference>
<keyword evidence="1 5" id="KW-0489">Methyltransferase</keyword>
<evidence type="ECO:0000313" key="10">
    <source>
        <dbReference type="Proteomes" id="UP000660675"/>
    </source>
</evidence>
<accession>A0ABQ2VYI3</accession>
<dbReference type="InterPro" id="IPR050390">
    <property type="entry name" value="C5-Methyltransferase"/>
</dbReference>
<reference evidence="10" key="1">
    <citation type="journal article" date="2019" name="Int. J. Syst. Evol. Microbiol.">
        <title>The Global Catalogue of Microorganisms (GCM) 10K type strain sequencing project: providing services to taxonomists for standard genome sequencing and annotation.</title>
        <authorList>
            <consortium name="The Broad Institute Genomics Platform"/>
            <consortium name="The Broad Institute Genome Sequencing Center for Infectious Disease"/>
            <person name="Wu L."/>
            <person name="Ma J."/>
        </authorList>
    </citation>
    <scope>NUCLEOTIDE SEQUENCE [LARGE SCALE GENOMIC DNA]</scope>
    <source>
        <strain evidence="10">JCM 4376</strain>
    </source>
</reference>
<evidence type="ECO:0000256" key="3">
    <source>
        <dbReference type="ARBA" id="ARBA00022691"/>
    </source>
</evidence>
<dbReference type="NCBIfam" id="TIGR00675">
    <property type="entry name" value="dcm"/>
    <property type="match status" value="1"/>
</dbReference>
<dbReference type="PANTHER" id="PTHR10629:SF52">
    <property type="entry name" value="DNA (CYTOSINE-5)-METHYLTRANSFERASE 1"/>
    <property type="match status" value="1"/>
</dbReference>
<evidence type="ECO:0000256" key="5">
    <source>
        <dbReference type="PROSITE-ProRule" id="PRU01016"/>
    </source>
</evidence>
<dbReference type="PROSITE" id="PS00095">
    <property type="entry name" value="C5_MTASE_2"/>
    <property type="match status" value="1"/>
</dbReference>
<dbReference type="PANTHER" id="PTHR10629">
    <property type="entry name" value="CYTOSINE-SPECIFIC METHYLTRANSFERASE"/>
    <property type="match status" value="1"/>
</dbReference>
<dbReference type="Proteomes" id="UP000660675">
    <property type="component" value="Unassembled WGS sequence"/>
</dbReference>
<keyword evidence="3 5" id="KW-0949">S-adenosyl-L-methionine</keyword>
<proteinExistence type="inferred from homology"/>
<dbReference type="InterPro" id="IPR029063">
    <property type="entry name" value="SAM-dependent_MTases_sf"/>
</dbReference>
<evidence type="ECO:0000256" key="6">
    <source>
        <dbReference type="RuleBase" id="RU000416"/>
    </source>
</evidence>
<comment type="similarity">
    <text evidence="5 6">Belongs to the class I-like SAM-binding methyltransferase superfamily. C5-methyltransferase family.</text>
</comment>
<dbReference type="SUPFAM" id="SSF53335">
    <property type="entry name" value="S-adenosyl-L-methionine-dependent methyltransferases"/>
    <property type="match status" value="1"/>
</dbReference>
<dbReference type="InterPro" id="IPR001525">
    <property type="entry name" value="C5_MeTfrase"/>
</dbReference>
<sequence>MTHAPPDQPDEPSIQAKPGSHHPAKVCTLSGMTASTTAEFNVVDLFAGCGGFTQGFHEYEPAPGGGSPFRSIAAVEFDRAAASTYAANFGEGTTNDGDVFPGDIKEWDPTPYKDRVDVILGGPPCQGFSGLGKENPLDPRNKLWREYVKVVAALKPKIFVIENVDRFFNSPEYKALQRSNQRGLLRNYNLTEGILNSADFGVPQARRRAIVIATHKSLPPLSHPTPTHEKKNPKKEPELFDSFGRAPWVSVESIFKNTASISTTSLPDREVKILGEVVPGTYRTRDLHIGRNPTPLSIARYGAIGPGGNRNDLREKWVVIEGKRTPLSTPSWDGHNKGSGDVMGRLRIDSPSVTIRTEFFKPEKGRYLHPTENRPITHYEAALIQGFHEEFQWCGSKVQIARQIGNAVPVGLSKVLAEHIYKHLSLHR</sequence>
<gene>
    <name evidence="9" type="ORF">GCM10015535_31360</name>
</gene>
<dbReference type="PRINTS" id="PR00105">
    <property type="entry name" value="C5METTRFRASE"/>
</dbReference>
<dbReference type="GO" id="GO:0008168">
    <property type="term" value="F:methyltransferase activity"/>
    <property type="evidence" value="ECO:0007669"/>
    <property type="project" value="UniProtKB-KW"/>
</dbReference>
<dbReference type="InterPro" id="IPR018117">
    <property type="entry name" value="C5_DNA_meth_AS"/>
</dbReference>